<dbReference type="Gene3D" id="3.20.20.70">
    <property type="entry name" value="Aldolase class I"/>
    <property type="match status" value="1"/>
</dbReference>
<dbReference type="GO" id="GO:0046336">
    <property type="term" value="P:ethanolamine catabolic process"/>
    <property type="evidence" value="ECO:0007669"/>
    <property type="project" value="TreeGrafter"/>
</dbReference>
<reference evidence="1" key="1">
    <citation type="submission" date="2020-05" db="EMBL/GenBank/DDBJ databases">
        <authorList>
            <person name="Chiriac C."/>
            <person name="Salcher M."/>
            <person name="Ghai R."/>
            <person name="Kavagutti S V."/>
        </authorList>
    </citation>
    <scope>NUCLEOTIDE SEQUENCE</scope>
</reference>
<dbReference type="InterPro" id="IPR013785">
    <property type="entry name" value="Aldolase_TIM"/>
</dbReference>
<sequence length="466" mass="49183">MKRSVTLRGESFVFADLRELMARANEPKAGDRLAGISASSERERVAAKLALADVPLLAFLDEPLIEDDVTGLIVSSVDHQAFAAIRSLSVGELRELVLSSSFASEWERGLKGALTPEMVAGVARIMSARDLITAAASLRVITKCRNTMGGRGVLGVRVQPNHPTDDIAGVLLSALDGLLFGCGDAVIGVNPAGDSIENVIALEHALHDLISAVGAPTQSCVLAHFTTQLAALERGAPVDLLFQSIGGTEATNAGFGVTLQGLAEGREAVLASHAGRDEFIGDNVMYFETGQGTALSVDGHGGIDQLTCEARAYGVARAFDPFLVNSVVGFIGPEYLANEREIMRAGLEDHFMGKLLGLPMGIDICYTNHVEANQDTTDQLLVLLATAGCNFVMGVPGSDDVMLNYQSTSYHDAAGVRELVGARPAPEFEEWLEKTGIYEGGKLSELAATGPDSLLAFTNSVKELGL</sequence>
<dbReference type="InterPro" id="IPR044941">
    <property type="entry name" value="EutB_N_sf"/>
</dbReference>
<dbReference type="EMBL" id="CAEZSU010000210">
    <property type="protein sequence ID" value="CAB4562539.1"/>
    <property type="molecule type" value="Genomic_DNA"/>
</dbReference>
<dbReference type="AlphaFoldDB" id="A0A6J6DI94"/>
<proteinExistence type="inferred from homology"/>
<dbReference type="HAMAP" id="MF_00861">
    <property type="entry name" value="EutB"/>
    <property type="match status" value="1"/>
</dbReference>
<gene>
    <name evidence="1" type="ORF">UFOPK1495_01591</name>
</gene>
<dbReference type="Gene3D" id="2.30.170.30">
    <property type="entry name" value="ethanolamine ammonia-lyase heavy chain domain like"/>
    <property type="match status" value="1"/>
</dbReference>
<dbReference type="Pfam" id="PF06751">
    <property type="entry name" value="EutB"/>
    <property type="match status" value="1"/>
</dbReference>
<accession>A0A6J6DI94</accession>
<dbReference type="GO" id="GO:0009350">
    <property type="term" value="C:ethanolamine ammonia-lyase complex"/>
    <property type="evidence" value="ECO:0007669"/>
    <property type="project" value="TreeGrafter"/>
</dbReference>
<dbReference type="InterPro" id="IPR010628">
    <property type="entry name" value="EutB"/>
</dbReference>
<organism evidence="1">
    <name type="scientific">freshwater metagenome</name>
    <dbReference type="NCBI Taxonomy" id="449393"/>
    <lineage>
        <taxon>unclassified sequences</taxon>
        <taxon>metagenomes</taxon>
        <taxon>ecological metagenomes</taxon>
    </lineage>
</organism>
<dbReference type="GO" id="GO:0008851">
    <property type="term" value="F:ethanolamine ammonia-lyase activity"/>
    <property type="evidence" value="ECO:0007669"/>
    <property type="project" value="InterPro"/>
</dbReference>
<dbReference type="InterPro" id="IPR044939">
    <property type="entry name" value="EutB_dom_2_sf"/>
</dbReference>
<protein>
    <submittedName>
        <fullName evidence="1">Unannotated protein</fullName>
    </submittedName>
</protein>
<dbReference type="GO" id="GO:0005829">
    <property type="term" value="C:cytosol"/>
    <property type="evidence" value="ECO:0007669"/>
    <property type="project" value="TreeGrafter"/>
</dbReference>
<evidence type="ECO:0000313" key="1">
    <source>
        <dbReference type="EMBL" id="CAB4562539.1"/>
    </source>
</evidence>
<dbReference type="Gene3D" id="1.10.220.70">
    <property type="entry name" value="lyase"/>
    <property type="match status" value="1"/>
</dbReference>
<dbReference type="GO" id="GO:0006520">
    <property type="term" value="P:amino acid metabolic process"/>
    <property type="evidence" value="ECO:0007669"/>
    <property type="project" value="InterPro"/>
</dbReference>
<dbReference type="PANTHER" id="PTHR39329">
    <property type="entry name" value="ETHANOLAMINE AMMONIA-LYASE HEAVY CHAIN"/>
    <property type="match status" value="1"/>
</dbReference>
<dbReference type="NCBIfam" id="NF011649">
    <property type="entry name" value="PRK15067.1"/>
    <property type="match status" value="1"/>
</dbReference>
<dbReference type="PANTHER" id="PTHR39329:SF1">
    <property type="entry name" value="ETHANOLAMINE AMMONIA-LYASE LARGE SUBUNIT"/>
    <property type="match status" value="1"/>
</dbReference>
<name>A0A6J6DI94_9ZZZZ</name>